<dbReference type="AlphaFoldDB" id="A0A5B7WU16"/>
<organism evidence="3 4">
    <name type="scientific">Glutamicibacter creatinolyticus</name>
    <dbReference type="NCBI Taxonomy" id="162496"/>
    <lineage>
        <taxon>Bacteria</taxon>
        <taxon>Bacillati</taxon>
        <taxon>Actinomycetota</taxon>
        <taxon>Actinomycetes</taxon>
        <taxon>Micrococcales</taxon>
        <taxon>Micrococcaceae</taxon>
        <taxon>Glutamicibacter</taxon>
    </lineage>
</organism>
<dbReference type="KEGG" id="gcr:GcLGCM259_0992"/>
<evidence type="ECO:0000313" key="3">
    <source>
        <dbReference type="EMBL" id="QCY46740.1"/>
    </source>
</evidence>
<proteinExistence type="predicted"/>
<name>A0A5B7WU16_9MICC</name>
<gene>
    <name evidence="3" type="ORF">GcLGCM259_0992</name>
</gene>
<keyword evidence="1" id="KW-0472">Membrane</keyword>
<dbReference type="Proteomes" id="UP000307000">
    <property type="component" value="Chromosome"/>
</dbReference>
<reference evidence="3 4" key="1">
    <citation type="submission" date="2018-12" db="EMBL/GenBank/DDBJ databases">
        <title>Complete Genome Sequence of Glutamicibacter creatinolyticus strain LGCM259,isolated from an abscess of a 12-year-old mare in Italy.</title>
        <authorList>
            <person name="Santos R.G."/>
            <person name="Silva A.L."/>
            <person name="Seyffert N."/>
            <person name="Castro T.L.P."/>
            <person name="Attili A.R."/>
            <person name="Rifici C."/>
            <person name="Mazzullo G."/>
            <person name="Brenig B."/>
            <person name="Venanzi F."/>
            <person name="Azevedo V."/>
        </authorList>
    </citation>
    <scope>NUCLEOTIDE SEQUENCE [LARGE SCALE GENOMIC DNA]</scope>
    <source>
        <strain evidence="3 4">LGCM 259</strain>
    </source>
</reference>
<protein>
    <submittedName>
        <fullName evidence="3">Pilus assembly protein TadE</fullName>
    </submittedName>
</protein>
<sequence length="138" mass="14626">MSTYHNPARARPASSATAQRGSAVAEFVMVATLLIVVGLSIVQLALALHVRNTLIDAATNGARYGALANRSVEDGRQRTAMLISQSLNPGFAQDISASTSMVGDHELVEITVRTRVPLIGLLPNGWQLEVSGQAVRYG</sequence>
<keyword evidence="1" id="KW-0812">Transmembrane</keyword>
<feature type="domain" description="TadE-like" evidence="2">
    <location>
        <begin position="21"/>
        <end position="63"/>
    </location>
</feature>
<evidence type="ECO:0000259" key="2">
    <source>
        <dbReference type="Pfam" id="PF07811"/>
    </source>
</evidence>
<dbReference type="InterPro" id="IPR012495">
    <property type="entry name" value="TadE-like_dom"/>
</dbReference>
<dbReference type="EMBL" id="CP034412">
    <property type="protein sequence ID" value="QCY46740.1"/>
    <property type="molecule type" value="Genomic_DNA"/>
</dbReference>
<evidence type="ECO:0000313" key="4">
    <source>
        <dbReference type="Proteomes" id="UP000307000"/>
    </source>
</evidence>
<dbReference type="Pfam" id="PF07811">
    <property type="entry name" value="TadE"/>
    <property type="match status" value="1"/>
</dbReference>
<evidence type="ECO:0000256" key="1">
    <source>
        <dbReference type="SAM" id="Phobius"/>
    </source>
</evidence>
<dbReference type="RefSeq" id="WP_138172938.1">
    <property type="nucleotide sequence ID" value="NZ_CP034412.1"/>
</dbReference>
<keyword evidence="1" id="KW-1133">Transmembrane helix</keyword>
<keyword evidence="4" id="KW-1185">Reference proteome</keyword>
<feature type="transmembrane region" description="Helical" evidence="1">
    <location>
        <begin position="27"/>
        <end position="48"/>
    </location>
</feature>
<accession>A0A5B7WU16</accession>